<keyword evidence="5" id="KW-0443">Lipid metabolism</keyword>
<protein>
    <submittedName>
        <fullName evidence="10">Sterol desaturase family protein</fullName>
    </submittedName>
</protein>
<evidence type="ECO:0000313" key="10">
    <source>
        <dbReference type="EMBL" id="TRW17171.1"/>
    </source>
</evidence>
<reference evidence="10 11" key="1">
    <citation type="submission" date="2019-07" db="EMBL/GenBank/DDBJ databases">
        <title>Novel species isolated from glacier.</title>
        <authorList>
            <person name="Liu Q."/>
            <person name="Xin Y.-H."/>
        </authorList>
    </citation>
    <scope>NUCLEOTIDE SEQUENCE [LARGE SCALE GENOMIC DNA]</scope>
    <source>
        <strain evidence="10 11">LB1R16</strain>
    </source>
</reference>
<dbReference type="PANTHER" id="PTHR21624:SF1">
    <property type="entry name" value="ALKYLGLYCEROL MONOOXYGENASE"/>
    <property type="match status" value="1"/>
</dbReference>
<keyword evidence="6 8" id="KW-0472">Membrane</keyword>
<dbReference type="GO" id="GO:0016020">
    <property type="term" value="C:membrane"/>
    <property type="evidence" value="ECO:0007669"/>
    <property type="project" value="GOC"/>
</dbReference>
<dbReference type="OrthoDB" id="9770329at2"/>
<evidence type="ECO:0000256" key="5">
    <source>
        <dbReference type="ARBA" id="ARBA00023098"/>
    </source>
</evidence>
<gene>
    <name evidence="10" type="ORF">FMM06_02935</name>
</gene>
<evidence type="ECO:0000256" key="2">
    <source>
        <dbReference type="ARBA" id="ARBA00022692"/>
    </source>
</evidence>
<dbReference type="RefSeq" id="WP_143554716.1">
    <property type="nucleotide sequence ID" value="NZ_VJWA01000001.1"/>
</dbReference>
<dbReference type="GO" id="GO:0008610">
    <property type="term" value="P:lipid biosynthetic process"/>
    <property type="evidence" value="ECO:0007669"/>
    <property type="project" value="InterPro"/>
</dbReference>
<keyword evidence="3 8" id="KW-1133">Transmembrane helix</keyword>
<feature type="region of interest" description="Disordered" evidence="7">
    <location>
        <begin position="290"/>
        <end position="310"/>
    </location>
</feature>
<evidence type="ECO:0000256" key="4">
    <source>
        <dbReference type="ARBA" id="ARBA00023002"/>
    </source>
</evidence>
<evidence type="ECO:0000256" key="7">
    <source>
        <dbReference type="SAM" id="MobiDB-lite"/>
    </source>
</evidence>
<keyword evidence="4" id="KW-0560">Oxidoreductase</keyword>
<dbReference type="EMBL" id="VJWA01000001">
    <property type="protein sequence ID" value="TRW17171.1"/>
    <property type="molecule type" value="Genomic_DNA"/>
</dbReference>
<dbReference type="AlphaFoldDB" id="A0A552UG52"/>
<sequence length="310" mass="35384">MDLLDSARTILADVAWKMGHGQGFWITFGTYMTMLAIERIAYLFEGAPRWDERDAWANVGNALVTLAFDALVFGAIVVGVYLWVYEHRIASVPFVWWGWVLAFVLNDLAYYIDHRIAHRTGFLWAIHTSHHSSREMNLLVANRGTILGSGGLISPTYFVLALVGVHPAMWLAVKFFGNLWGIFNHTRLVGRMGVLENWLCTPANHRVHHGVDTPYLDRNYGQTLLIWDRLFGTWQRETVPPTFGLVEQMDSHRIWDIQTWGVQRLAARMRAAPTWGDRLRYLWKPPGWSHDGRHSTTEAIRGEPTGSTSA</sequence>
<dbReference type="PANTHER" id="PTHR21624">
    <property type="entry name" value="STEROL DESATURASE-RELATED PROTEIN"/>
    <property type="match status" value="1"/>
</dbReference>
<comment type="subcellular location">
    <subcellularLocation>
        <location evidence="1">Endomembrane system</location>
        <topology evidence="1">Multi-pass membrane protein</topology>
    </subcellularLocation>
</comment>
<keyword evidence="2 8" id="KW-0812">Transmembrane</keyword>
<feature type="domain" description="Fatty acid hydroxylase" evidence="9">
    <location>
        <begin position="99"/>
        <end position="233"/>
    </location>
</feature>
<evidence type="ECO:0000256" key="6">
    <source>
        <dbReference type="ARBA" id="ARBA00023136"/>
    </source>
</evidence>
<dbReference type="Pfam" id="PF04116">
    <property type="entry name" value="FA_hydroxylase"/>
    <property type="match status" value="1"/>
</dbReference>
<proteinExistence type="predicted"/>
<feature type="transmembrane region" description="Helical" evidence="8">
    <location>
        <begin position="56"/>
        <end position="82"/>
    </location>
</feature>
<accession>A0A552UG52</accession>
<name>A0A552UG52_9SPHN</name>
<evidence type="ECO:0000256" key="3">
    <source>
        <dbReference type="ARBA" id="ARBA00022989"/>
    </source>
</evidence>
<dbReference type="GO" id="GO:0005506">
    <property type="term" value="F:iron ion binding"/>
    <property type="evidence" value="ECO:0007669"/>
    <property type="project" value="InterPro"/>
</dbReference>
<dbReference type="InterPro" id="IPR006694">
    <property type="entry name" value="Fatty_acid_hydroxylase"/>
</dbReference>
<dbReference type="InterPro" id="IPR051689">
    <property type="entry name" value="Sterol_desaturase/TMEM195"/>
</dbReference>
<dbReference type="GO" id="GO:0050479">
    <property type="term" value="F:glyceryl-ether monooxygenase activity"/>
    <property type="evidence" value="ECO:0007669"/>
    <property type="project" value="TreeGrafter"/>
</dbReference>
<comment type="caution">
    <text evidence="10">The sequence shown here is derived from an EMBL/GenBank/DDBJ whole genome shotgun (WGS) entry which is preliminary data.</text>
</comment>
<organism evidence="10 11">
    <name type="scientific">Glacieibacterium frigidum</name>
    <dbReference type="NCBI Taxonomy" id="2593303"/>
    <lineage>
        <taxon>Bacteria</taxon>
        <taxon>Pseudomonadati</taxon>
        <taxon>Pseudomonadota</taxon>
        <taxon>Alphaproteobacteria</taxon>
        <taxon>Sphingomonadales</taxon>
        <taxon>Sphingosinicellaceae</taxon>
        <taxon>Glacieibacterium</taxon>
    </lineage>
</organism>
<feature type="transmembrane region" description="Helical" evidence="8">
    <location>
        <begin position="24"/>
        <end position="44"/>
    </location>
</feature>
<keyword evidence="11" id="KW-1185">Reference proteome</keyword>
<evidence type="ECO:0000259" key="9">
    <source>
        <dbReference type="Pfam" id="PF04116"/>
    </source>
</evidence>
<dbReference type="Proteomes" id="UP000317894">
    <property type="component" value="Unassembled WGS sequence"/>
</dbReference>
<evidence type="ECO:0000313" key="11">
    <source>
        <dbReference type="Proteomes" id="UP000317894"/>
    </source>
</evidence>
<feature type="transmembrane region" description="Helical" evidence="8">
    <location>
        <begin position="94"/>
        <end position="112"/>
    </location>
</feature>
<dbReference type="GO" id="GO:0012505">
    <property type="term" value="C:endomembrane system"/>
    <property type="evidence" value="ECO:0007669"/>
    <property type="project" value="UniProtKB-SubCell"/>
</dbReference>
<dbReference type="GO" id="GO:0006643">
    <property type="term" value="P:membrane lipid metabolic process"/>
    <property type="evidence" value="ECO:0007669"/>
    <property type="project" value="TreeGrafter"/>
</dbReference>
<evidence type="ECO:0000256" key="8">
    <source>
        <dbReference type="SAM" id="Phobius"/>
    </source>
</evidence>
<evidence type="ECO:0000256" key="1">
    <source>
        <dbReference type="ARBA" id="ARBA00004127"/>
    </source>
</evidence>